<dbReference type="Proteomes" id="UP001174934">
    <property type="component" value="Unassembled WGS sequence"/>
</dbReference>
<comment type="caution">
    <text evidence="2">The sequence shown here is derived from an EMBL/GenBank/DDBJ whole genome shotgun (WGS) entry which is preliminary data.</text>
</comment>
<feature type="region of interest" description="Disordered" evidence="1">
    <location>
        <begin position="142"/>
        <end position="164"/>
    </location>
</feature>
<organism evidence="2 3">
    <name type="scientific">Bombardia bombarda</name>
    <dbReference type="NCBI Taxonomy" id="252184"/>
    <lineage>
        <taxon>Eukaryota</taxon>
        <taxon>Fungi</taxon>
        <taxon>Dikarya</taxon>
        <taxon>Ascomycota</taxon>
        <taxon>Pezizomycotina</taxon>
        <taxon>Sordariomycetes</taxon>
        <taxon>Sordariomycetidae</taxon>
        <taxon>Sordariales</taxon>
        <taxon>Lasiosphaeriaceae</taxon>
        <taxon>Bombardia</taxon>
    </lineage>
</organism>
<reference evidence="2" key="1">
    <citation type="submission" date="2023-06" db="EMBL/GenBank/DDBJ databases">
        <title>Genome-scale phylogeny and comparative genomics of the fungal order Sordariales.</title>
        <authorList>
            <consortium name="Lawrence Berkeley National Laboratory"/>
            <person name="Hensen N."/>
            <person name="Bonometti L."/>
            <person name="Westerberg I."/>
            <person name="Brannstrom I.O."/>
            <person name="Guillou S."/>
            <person name="Cros-Aarteil S."/>
            <person name="Calhoun S."/>
            <person name="Haridas S."/>
            <person name="Kuo A."/>
            <person name="Mondo S."/>
            <person name="Pangilinan J."/>
            <person name="Riley R."/>
            <person name="LaButti K."/>
            <person name="Andreopoulos B."/>
            <person name="Lipzen A."/>
            <person name="Chen C."/>
            <person name="Yanf M."/>
            <person name="Daum C."/>
            <person name="Ng V."/>
            <person name="Clum A."/>
            <person name="Steindorff A."/>
            <person name="Ohm R."/>
            <person name="Martin F."/>
            <person name="Silar P."/>
            <person name="Natvig D."/>
            <person name="Lalanne C."/>
            <person name="Gautier V."/>
            <person name="Ament-velasquez S.L."/>
            <person name="Kruys A."/>
            <person name="Hutchinson M.I."/>
            <person name="Powell A.J."/>
            <person name="Barry K."/>
            <person name="Miller A.N."/>
            <person name="Grigoriev I.V."/>
            <person name="Debuchy R."/>
            <person name="Gladieux P."/>
            <person name="Thoren M.H."/>
            <person name="Johannesson H."/>
        </authorList>
    </citation>
    <scope>NUCLEOTIDE SEQUENCE</scope>
    <source>
        <strain evidence="2">SMH3391-2</strain>
    </source>
</reference>
<proteinExistence type="predicted"/>
<dbReference type="AlphaFoldDB" id="A0AA39TMX5"/>
<evidence type="ECO:0000256" key="1">
    <source>
        <dbReference type="SAM" id="MobiDB-lite"/>
    </source>
</evidence>
<sequence>MAAPAPPPPPPTCGMCNSSRFRNEEGVEVARCAGDECCGFQAMSMTGCVNPFMAQANIQYPGEQPGRLVPPSLHIPIKRSGLASSSSKDKVGALDEYCTRLVEGHIGHDMVKLEIYDDCPEIPEPGAALSNWNGSRPNPFVPFKAVPEEDTNQPSGLDATHIGL</sequence>
<accession>A0AA39TMX5</accession>
<evidence type="ECO:0000313" key="3">
    <source>
        <dbReference type="Proteomes" id="UP001174934"/>
    </source>
</evidence>
<keyword evidence="3" id="KW-1185">Reference proteome</keyword>
<name>A0AA39TMX5_9PEZI</name>
<gene>
    <name evidence="2" type="ORF">B0T17DRAFT_511473</name>
</gene>
<evidence type="ECO:0000313" key="2">
    <source>
        <dbReference type="EMBL" id="KAK0613129.1"/>
    </source>
</evidence>
<protein>
    <submittedName>
        <fullName evidence="2">Uncharacterized protein</fullName>
    </submittedName>
</protein>
<dbReference type="EMBL" id="JAULSR010000008">
    <property type="protein sequence ID" value="KAK0613129.1"/>
    <property type="molecule type" value="Genomic_DNA"/>
</dbReference>